<dbReference type="PANTHER" id="PTHR34847:SF1">
    <property type="entry name" value="NODULATION PROTEIN U"/>
    <property type="match status" value="1"/>
</dbReference>
<evidence type="ECO:0000313" key="5">
    <source>
        <dbReference type="Proteomes" id="UP000295151"/>
    </source>
</evidence>
<dbReference type="SUPFAM" id="SSF55821">
    <property type="entry name" value="YrdC/RibB"/>
    <property type="match status" value="1"/>
</dbReference>
<dbReference type="OrthoDB" id="9780777at2"/>
<dbReference type="InterPro" id="IPR031730">
    <property type="entry name" value="Carbam_trans_C"/>
</dbReference>
<name>A0A4V3FIU7_9ACTN</name>
<dbReference type="SUPFAM" id="SSF53067">
    <property type="entry name" value="Actin-like ATPase domain"/>
    <property type="match status" value="1"/>
</dbReference>
<feature type="domain" description="Carbamoyltransferase" evidence="2">
    <location>
        <begin position="117"/>
        <end position="323"/>
    </location>
</feature>
<dbReference type="AlphaFoldDB" id="A0A4V3FIU7"/>
<dbReference type="InterPro" id="IPR017945">
    <property type="entry name" value="DHBP_synth_RibB-like_a/b_dom"/>
</dbReference>
<proteinExistence type="inferred from homology"/>
<organism evidence="4 5">
    <name type="scientific">Kribbella voronezhensis</name>
    <dbReference type="NCBI Taxonomy" id="2512212"/>
    <lineage>
        <taxon>Bacteria</taxon>
        <taxon>Bacillati</taxon>
        <taxon>Actinomycetota</taxon>
        <taxon>Actinomycetes</taxon>
        <taxon>Propionibacteriales</taxon>
        <taxon>Kribbellaceae</taxon>
        <taxon>Kribbella</taxon>
    </lineage>
</organism>
<feature type="domain" description="Carbamoyltransferase C-terminal" evidence="3">
    <location>
        <begin position="372"/>
        <end position="539"/>
    </location>
</feature>
<reference evidence="4 5" key="1">
    <citation type="submission" date="2019-03" db="EMBL/GenBank/DDBJ databases">
        <title>Genomic Encyclopedia of Type Strains, Phase III (KMG-III): the genomes of soil and plant-associated and newly described type strains.</title>
        <authorList>
            <person name="Whitman W."/>
        </authorList>
    </citation>
    <scope>NUCLEOTIDE SEQUENCE [LARGE SCALE GENOMIC DNA]</scope>
    <source>
        <strain evidence="4 5">VKM Ac-2575</strain>
    </source>
</reference>
<dbReference type="InterPro" id="IPR043129">
    <property type="entry name" value="ATPase_NBD"/>
</dbReference>
<keyword evidence="4" id="KW-0808">Transferase</keyword>
<evidence type="ECO:0000256" key="1">
    <source>
        <dbReference type="ARBA" id="ARBA00006129"/>
    </source>
</evidence>
<feature type="domain" description="Carbamoyltransferase" evidence="2">
    <location>
        <begin position="2"/>
        <end position="70"/>
    </location>
</feature>
<dbReference type="InterPro" id="IPR003696">
    <property type="entry name" value="Carbtransf_dom"/>
</dbReference>
<dbReference type="RefSeq" id="WP_133983398.1">
    <property type="nucleotide sequence ID" value="NZ_SOCE01000002.1"/>
</dbReference>
<evidence type="ECO:0000259" key="3">
    <source>
        <dbReference type="Pfam" id="PF16861"/>
    </source>
</evidence>
<gene>
    <name evidence="4" type="ORF">EV138_6317</name>
</gene>
<accession>A0A4V3FIU7</accession>
<comment type="similarity">
    <text evidence="1">Belongs to the NodU/CmcH family.</text>
</comment>
<dbReference type="Gene3D" id="3.30.420.40">
    <property type="match status" value="2"/>
</dbReference>
<dbReference type="Gene3D" id="3.90.870.20">
    <property type="entry name" value="Carbamoyltransferase, C-terminal domain"/>
    <property type="match status" value="1"/>
</dbReference>
<evidence type="ECO:0000313" key="4">
    <source>
        <dbReference type="EMBL" id="TDU83853.1"/>
    </source>
</evidence>
<comment type="caution">
    <text evidence="4">The sequence shown here is derived from an EMBL/GenBank/DDBJ whole genome shotgun (WGS) entry which is preliminary data.</text>
</comment>
<dbReference type="Proteomes" id="UP000295151">
    <property type="component" value="Unassembled WGS sequence"/>
</dbReference>
<evidence type="ECO:0000259" key="2">
    <source>
        <dbReference type="Pfam" id="PF02543"/>
    </source>
</evidence>
<dbReference type="Pfam" id="PF16861">
    <property type="entry name" value="Carbam_trans_C"/>
    <property type="match status" value="1"/>
</dbReference>
<sequence>MRVLGVNAIFHDPSAALVVDGRVVAAAEEERFSRRKHGKRPVPWSAWELPEQSMRWCLDTAGLRPEDLDAVGYSFDPSLCVDLAGLGVSDPGDATRLDYARRAPRFLAAALPGLDPAKVRFVPHHVAHAASAGLAAPYQRSACLVLDGRGERASHLAGLYDGPELQVLAAQDLPHSLGLLYEDLTEHLGFLRSSDEYKVMALASYGKPRHLADFRELVRTTGDGGFVTEPVDWSAYAPKAQDGMELSDAQADLACSVQRRLEEVLLELTGWLHEQTGAKALTMAGGTALNCVANSVIARQGPYDHVWVQPAAGDAGTALGAALHLSATDGRPDPMPTAALGRGWSDDALAARLRQAALPFETPDDLAAVVGQALADDQIVAWYQGRSEYGPRALGHRSLLAHPGRRQNLERLNEIKGREQFRPVAPLVLAERAAAIFDGPLPSPYMLFVHEVASAWRERIPAVVHVDGTARIQTVDRADEPLLAELLTEFERRTGLPVLVNTSLNTAGRPMVDSPSDALELFGSTPVGLLVLGPHVVRRAEAFR</sequence>
<dbReference type="InterPro" id="IPR038152">
    <property type="entry name" value="Carbam_trans_C_sf"/>
</dbReference>
<protein>
    <submittedName>
        <fullName evidence="4">Carbamoyltransferase</fullName>
    </submittedName>
</protein>
<dbReference type="CDD" id="cd24098">
    <property type="entry name" value="ASKHA_NBD_TobZ_N"/>
    <property type="match status" value="1"/>
</dbReference>
<dbReference type="InterPro" id="IPR051338">
    <property type="entry name" value="NodU/CmcH_Carbamoyltrnsfr"/>
</dbReference>
<dbReference type="EMBL" id="SOCE01000002">
    <property type="protein sequence ID" value="TDU83853.1"/>
    <property type="molecule type" value="Genomic_DNA"/>
</dbReference>
<keyword evidence="5" id="KW-1185">Reference proteome</keyword>
<dbReference type="GO" id="GO:0016740">
    <property type="term" value="F:transferase activity"/>
    <property type="evidence" value="ECO:0007669"/>
    <property type="project" value="UniProtKB-KW"/>
</dbReference>
<dbReference type="Pfam" id="PF02543">
    <property type="entry name" value="Carbam_trans_N"/>
    <property type="match status" value="2"/>
</dbReference>
<dbReference type="PANTHER" id="PTHR34847">
    <property type="entry name" value="NODULATION PROTEIN U"/>
    <property type="match status" value="1"/>
</dbReference>